<dbReference type="InterPro" id="IPR037185">
    <property type="entry name" value="EmrE-like"/>
</dbReference>
<gene>
    <name evidence="5" type="ORF">ACFODW_11910</name>
</gene>
<evidence type="ECO:0000256" key="1">
    <source>
        <dbReference type="ARBA" id="ARBA00004127"/>
    </source>
</evidence>
<feature type="transmembrane region" description="Helical" evidence="3">
    <location>
        <begin position="68"/>
        <end position="88"/>
    </location>
</feature>
<evidence type="ECO:0000256" key="3">
    <source>
        <dbReference type="SAM" id="Phobius"/>
    </source>
</evidence>
<feature type="transmembrane region" description="Helical" evidence="3">
    <location>
        <begin position="122"/>
        <end position="143"/>
    </location>
</feature>
<feature type="transmembrane region" description="Helical" evidence="3">
    <location>
        <begin position="269"/>
        <end position="287"/>
    </location>
</feature>
<keyword evidence="6" id="KW-1185">Reference proteome</keyword>
<feature type="transmembrane region" description="Helical" evidence="3">
    <location>
        <begin position="39"/>
        <end position="56"/>
    </location>
</feature>
<evidence type="ECO:0000256" key="2">
    <source>
        <dbReference type="ARBA" id="ARBA00007362"/>
    </source>
</evidence>
<name>A0ABV7A7H6_9BACI</name>
<accession>A0ABV7A7H6</accession>
<evidence type="ECO:0000313" key="6">
    <source>
        <dbReference type="Proteomes" id="UP001595387"/>
    </source>
</evidence>
<feature type="domain" description="EamA" evidence="4">
    <location>
        <begin position="5"/>
        <end position="138"/>
    </location>
</feature>
<proteinExistence type="inferred from homology"/>
<sequence>MHKNKGILFVLIGAASFGFTPIFVKTAFASGYSLGQLNIAQMAVAFSFLWIIAVARRSSFKGLSRTNTIRLLITGAFVGLTSVFYYGSIQYLPASLAIILLFQFVWIGIIFEWVFSKIRPTILTLGAISLILTGVFLASDVIGGTIQDVPIIGVVLGLLSAFSYAGFIFFSGKAATTVDPWIRSAIMVTGSLVLVLVLFHGDLASVPSGGAGLWLLACGVGLFGAVLPPLFFALGAHQVPDGLANILSSVELPVAIISASLILSEEVTVLQWGGILLILGAIVLNELGSMRLRYRMK</sequence>
<feature type="domain" description="EamA" evidence="4">
    <location>
        <begin position="152"/>
        <end position="284"/>
    </location>
</feature>
<dbReference type="InterPro" id="IPR000620">
    <property type="entry name" value="EamA_dom"/>
</dbReference>
<dbReference type="SUPFAM" id="SSF103481">
    <property type="entry name" value="Multidrug resistance efflux transporter EmrE"/>
    <property type="match status" value="2"/>
</dbReference>
<evidence type="ECO:0000313" key="5">
    <source>
        <dbReference type="EMBL" id="MFC2949042.1"/>
    </source>
</evidence>
<comment type="similarity">
    <text evidence="2">Belongs to the EamA transporter family.</text>
</comment>
<protein>
    <submittedName>
        <fullName evidence="5">DMT family transporter</fullName>
    </submittedName>
</protein>
<keyword evidence="3" id="KW-0812">Transmembrane</keyword>
<keyword evidence="3" id="KW-1133">Transmembrane helix</keyword>
<dbReference type="PANTHER" id="PTHR22911:SF137">
    <property type="entry name" value="SOLUTE CARRIER FAMILY 35 MEMBER G2-RELATED"/>
    <property type="match status" value="1"/>
</dbReference>
<dbReference type="Proteomes" id="UP001595387">
    <property type="component" value="Unassembled WGS sequence"/>
</dbReference>
<feature type="transmembrane region" description="Helical" evidence="3">
    <location>
        <begin position="243"/>
        <end position="263"/>
    </location>
</feature>
<reference evidence="6" key="1">
    <citation type="journal article" date="2019" name="Int. J. Syst. Evol. Microbiol.">
        <title>The Global Catalogue of Microorganisms (GCM) 10K type strain sequencing project: providing services to taxonomists for standard genome sequencing and annotation.</title>
        <authorList>
            <consortium name="The Broad Institute Genomics Platform"/>
            <consortium name="The Broad Institute Genome Sequencing Center for Infectious Disease"/>
            <person name="Wu L."/>
            <person name="Ma J."/>
        </authorList>
    </citation>
    <scope>NUCLEOTIDE SEQUENCE [LARGE SCALE GENOMIC DNA]</scope>
    <source>
        <strain evidence="6">KCTC 13193</strain>
    </source>
</reference>
<feature type="transmembrane region" description="Helical" evidence="3">
    <location>
        <begin position="182"/>
        <end position="201"/>
    </location>
</feature>
<keyword evidence="3" id="KW-0472">Membrane</keyword>
<organism evidence="5 6">
    <name type="scientific">Virgibacillus sediminis</name>
    <dbReference type="NCBI Taxonomy" id="202260"/>
    <lineage>
        <taxon>Bacteria</taxon>
        <taxon>Bacillati</taxon>
        <taxon>Bacillota</taxon>
        <taxon>Bacilli</taxon>
        <taxon>Bacillales</taxon>
        <taxon>Bacillaceae</taxon>
        <taxon>Virgibacillus</taxon>
    </lineage>
</organism>
<dbReference type="Pfam" id="PF00892">
    <property type="entry name" value="EamA"/>
    <property type="match status" value="2"/>
</dbReference>
<comment type="caution">
    <text evidence="5">The sequence shown here is derived from an EMBL/GenBank/DDBJ whole genome shotgun (WGS) entry which is preliminary data.</text>
</comment>
<feature type="transmembrane region" description="Helical" evidence="3">
    <location>
        <begin position="213"/>
        <end position="236"/>
    </location>
</feature>
<feature type="transmembrane region" description="Helical" evidence="3">
    <location>
        <begin position="149"/>
        <end position="170"/>
    </location>
</feature>
<comment type="subcellular location">
    <subcellularLocation>
        <location evidence="1">Endomembrane system</location>
        <topology evidence="1">Multi-pass membrane protein</topology>
    </subcellularLocation>
</comment>
<dbReference type="PANTHER" id="PTHR22911">
    <property type="entry name" value="ACYL-MALONYL CONDENSING ENZYME-RELATED"/>
    <property type="match status" value="1"/>
</dbReference>
<feature type="transmembrane region" description="Helical" evidence="3">
    <location>
        <begin position="94"/>
        <end position="115"/>
    </location>
</feature>
<dbReference type="EMBL" id="JBHRRZ010000017">
    <property type="protein sequence ID" value="MFC2949042.1"/>
    <property type="molecule type" value="Genomic_DNA"/>
</dbReference>
<dbReference type="RefSeq" id="WP_390306704.1">
    <property type="nucleotide sequence ID" value="NZ_JBHRRZ010000017.1"/>
</dbReference>
<evidence type="ECO:0000259" key="4">
    <source>
        <dbReference type="Pfam" id="PF00892"/>
    </source>
</evidence>